<organism evidence="1">
    <name type="scientific">Florenciella sp. virus SA2</name>
    <dbReference type="NCBI Taxonomy" id="3240092"/>
    <lineage>
        <taxon>Viruses</taxon>
    </lineage>
</organism>
<protein>
    <submittedName>
        <fullName evidence="1">Uncharacterized protein</fullName>
    </submittedName>
</protein>
<reference evidence="1" key="1">
    <citation type="submission" date="2024-03" db="EMBL/GenBank/DDBJ databases">
        <title>Eukaryotic viruses encode the ribosomal protein eL40.</title>
        <authorList>
            <person name="Thomy J."/>
            <person name="Schvarcz C.R."/>
            <person name="McBeain K.A."/>
            <person name="Edwards K.F."/>
            <person name="Steward G.F."/>
        </authorList>
    </citation>
    <scope>NUCLEOTIDE SEQUENCE</scope>
    <source>
        <strain evidence="1">FloV-SA2</strain>
    </source>
</reference>
<evidence type="ECO:0000313" key="1">
    <source>
        <dbReference type="EMBL" id="XDO02148.1"/>
    </source>
</evidence>
<proteinExistence type="predicted"/>
<gene>
    <name evidence="1" type="ORF">FloV-SA2_00330</name>
</gene>
<name>A0AB39JFE5_9VIRU</name>
<sequence length="86" mass="10519">MNPSFEKEILDEMKGLKDIILRKNNTIDMRYKENIKLFSRKYKEKVLLENRKHNIVINNNNFTNYRDEIINLTENEITEFRNKIEV</sequence>
<dbReference type="EMBL" id="PP542043">
    <property type="protein sequence ID" value="XDO02148.1"/>
    <property type="molecule type" value="Genomic_DNA"/>
</dbReference>
<accession>A0AB39JFE5</accession>